<feature type="domain" description="Transposase InsH N-terminal" evidence="6">
    <location>
        <begin position="18"/>
        <end position="116"/>
    </location>
</feature>
<protein>
    <submittedName>
        <fullName evidence="8">Transposase IS4</fullName>
    </submittedName>
</protein>
<comment type="caution">
    <text evidence="8">The sequence shown here is derived from an EMBL/GenBank/DDBJ whole genome shotgun (WGS) entry which is preliminary data.</text>
</comment>
<feature type="region of interest" description="Disordered" evidence="5">
    <location>
        <begin position="323"/>
        <end position="347"/>
    </location>
</feature>
<dbReference type="EMBL" id="JALZ01000115">
    <property type="protein sequence ID" value="ETX09675.1"/>
    <property type="molecule type" value="Genomic_DNA"/>
</dbReference>
<feature type="compositionally biased region" description="Polar residues" evidence="5">
    <location>
        <begin position="193"/>
        <end position="202"/>
    </location>
</feature>
<name>X7E1C9_9RHOB</name>
<dbReference type="InterPro" id="IPR025668">
    <property type="entry name" value="Tnp_DDE_dom"/>
</dbReference>
<dbReference type="eggNOG" id="COG3039">
    <property type="taxonomic scope" value="Bacteria"/>
</dbReference>
<evidence type="ECO:0000256" key="4">
    <source>
        <dbReference type="ARBA" id="ARBA00023172"/>
    </source>
</evidence>
<evidence type="ECO:0000313" key="9">
    <source>
        <dbReference type="Proteomes" id="UP000022447"/>
    </source>
</evidence>
<proteinExistence type="inferred from homology"/>
<dbReference type="PANTHER" id="PTHR35604">
    <property type="entry name" value="TRANSPOSASE INSH FOR INSERTION SEQUENCE ELEMENT IS5A-RELATED"/>
    <property type="match status" value="1"/>
</dbReference>
<dbReference type="InterPro" id="IPR047959">
    <property type="entry name" value="Transpos_IS5"/>
</dbReference>
<dbReference type="NCBIfam" id="NF033581">
    <property type="entry name" value="transpos_IS5_4"/>
    <property type="match status" value="1"/>
</dbReference>
<evidence type="ECO:0000313" key="8">
    <source>
        <dbReference type="EMBL" id="ETX09675.1"/>
    </source>
</evidence>
<feature type="compositionally biased region" description="Polar residues" evidence="5">
    <location>
        <begin position="332"/>
        <end position="342"/>
    </location>
</feature>
<feature type="domain" description="Transposase DDE" evidence="7">
    <location>
        <begin position="312"/>
        <end position="389"/>
    </location>
</feature>
<keyword evidence="2" id="KW-0815">Transposition</keyword>
<evidence type="ECO:0000256" key="5">
    <source>
        <dbReference type="SAM" id="MobiDB-lite"/>
    </source>
</evidence>
<sequence length="395" mass="43786">GVMRGTDEASGTLFSYVDLEERVPAGHPLRKIRQIVNDALASLDAEFDALYTDFGRPSIAPERLIRASLLQILFSIRSERQLMEQMDYNLLFRWFVGLGIDDAVWVPTVFTKNRDRLLTTDMSRKVMAAILAHPEVKPLLSDEHFSVDGTLVKAWASMKSFQPKDSPPPDHDDDPGNPPSPPTQEPSADTDKPPQQTETQPMPATPRQPRNAEVNFRGEKRSNATHASVTDPDARLYKKAPGAAAALCFMGHTLMENRNGLVVQADLTHADGHSEREAAIEMINRHSPGSTRRVTLGADKGYDAASFVAELRRMVVTPHVAQKARHSAIDGRTTQHPGYSQSQRRRKKIEEPFGWAKTVGGMAQTVHRGLDRVRAQFTMTMAACNLARLPKLLAA</sequence>
<dbReference type="PATRIC" id="fig|1449350.3.peg.4305"/>
<evidence type="ECO:0000256" key="2">
    <source>
        <dbReference type="ARBA" id="ARBA00022578"/>
    </source>
</evidence>
<evidence type="ECO:0000259" key="7">
    <source>
        <dbReference type="Pfam" id="PF13751"/>
    </source>
</evidence>
<dbReference type="Pfam" id="PF13751">
    <property type="entry name" value="DDE_Tnp_1_6"/>
    <property type="match status" value="1"/>
</dbReference>
<feature type="region of interest" description="Disordered" evidence="5">
    <location>
        <begin position="160"/>
        <end position="210"/>
    </location>
</feature>
<keyword evidence="4" id="KW-0233">DNA recombination</keyword>
<dbReference type="InterPro" id="IPR008490">
    <property type="entry name" value="Transposase_InsH_N"/>
</dbReference>
<dbReference type="GO" id="GO:0006310">
    <property type="term" value="P:DNA recombination"/>
    <property type="evidence" value="ECO:0007669"/>
    <property type="project" value="UniProtKB-KW"/>
</dbReference>
<dbReference type="PANTHER" id="PTHR35604:SF2">
    <property type="entry name" value="TRANSPOSASE INSH FOR INSERTION SEQUENCE ELEMENT IS5A-RELATED"/>
    <property type="match status" value="1"/>
</dbReference>
<dbReference type="AlphaFoldDB" id="X7E1C9"/>
<dbReference type="Pfam" id="PF05598">
    <property type="entry name" value="DUF772"/>
    <property type="match status" value="1"/>
</dbReference>
<dbReference type="Proteomes" id="UP000022447">
    <property type="component" value="Unassembled WGS sequence"/>
</dbReference>
<dbReference type="GO" id="GO:0032196">
    <property type="term" value="P:transposition"/>
    <property type="evidence" value="ECO:0007669"/>
    <property type="project" value="UniProtKB-KW"/>
</dbReference>
<reference evidence="8 9" key="1">
    <citation type="submission" date="2014-01" db="EMBL/GenBank/DDBJ databases">
        <title>Roseivivax halodurans JCM 10272 Genome Sequencing.</title>
        <authorList>
            <person name="Lai Q."/>
            <person name="Li G."/>
            <person name="Shao Z."/>
        </authorList>
    </citation>
    <scope>NUCLEOTIDE SEQUENCE [LARGE SCALE GENOMIC DNA]</scope>
    <source>
        <strain evidence="8 9">JCM 10272</strain>
    </source>
</reference>
<evidence type="ECO:0000256" key="1">
    <source>
        <dbReference type="ARBA" id="ARBA00010075"/>
    </source>
</evidence>
<comment type="similarity">
    <text evidence="1">Belongs to the transposase 11 family.</text>
</comment>
<keyword evidence="9" id="KW-1185">Reference proteome</keyword>
<evidence type="ECO:0000259" key="6">
    <source>
        <dbReference type="Pfam" id="PF05598"/>
    </source>
</evidence>
<dbReference type="GO" id="GO:0003677">
    <property type="term" value="F:DNA binding"/>
    <property type="evidence" value="ECO:0007669"/>
    <property type="project" value="UniProtKB-KW"/>
</dbReference>
<feature type="non-terminal residue" evidence="8">
    <location>
        <position position="1"/>
    </location>
</feature>
<organism evidence="8 9">
    <name type="scientific">Roseivivax halodurans JCM 10272</name>
    <dbReference type="NCBI Taxonomy" id="1449350"/>
    <lineage>
        <taxon>Bacteria</taxon>
        <taxon>Pseudomonadati</taxon>
        <taxon>Pseudomonadota</taxon>
        <taxon>Alphaproteobacteria</taxon>
        <taxon>Rhodobacterales</taxon>
        <taxon>Roseobacteraceae</taxon>
        <taxon>Roseivivax</taxon>
    </lineage>
</organism>
<keyword evidence="3" id="KW-0238">DNA-binding</keyword>
<gene>
    <name evidence="8" type="ORF">OCH239_03880</name>
</gene>
<accession>X7E1C9</accession>
<evidence type="ECO:0000256" key="3">
    <source>
        <dbReference type="ARBA" id="ARBA00023125"/>
    </source>
</evidence>